<evidence type="ECO:0000256" key="5">
    <source>
        <dbReference type="ARBA" id="ARBA00022833"/>
    </source>
</evidence>
<dbReference type="SUPFAM" id="SSF63748">
    <property type="entry name" value="Tudor/PWWP/MBT"/>
    <property type="match status" value="1"/>
</dbReference>
<evidence type="ECO:0000259" key="12">
    <source>
        <dbReference type="PROSITE" id="PS50016"/>
    </source>
</evidence>
<dbReference type="SUPFAM" id="SSF47370">
    <property type="entry name" value="Bromodomain"/>
    <property type="match status" value="1"/>
</dbReference>
<keyword evidence="4 9" id="KW-0863">Zinc-finger</keyword>
<dbReference type="RefSeq" id="XP_066068638.1">
    <property type="nucleotide sequence ID" value="XM_066212541.1"/>
</dbReference>
<dbReference type="Proteomes" id="UP000094043">
    <property type="component" value="Chromosome 3"/>
</dbReference>
<feature type="compositionally biased region" description="Pro residues" evidence="10">
    <location>
        <begin position="652"/>
        <end position="665"/>
    </location>
</feature>
<dbReference type="FunFam" id="3.30.40.10:FF:000008">
    <property type="entry name" value="Bromodomain containing 1, isoform CRA_a"/>
    <property type="match status" value="1"/>
</dbReference>
<dbReference type="Pfam" id="PF10513">
    <property type="entry name" value="EPL1"/>
    <property type="match status" value="1"/>
</dbReference>
<feature type="domain" description="PHD-type" evidence="12">
    <location>
        <begin position="133"/>
        <end position="183"/>
    </location>
</feature>
<dbReference type="Gene3D" id="3.30.40.10">
    <property type="entry name" value="Zinc/RING finger domain, C3HC4 (zinc finger)"/>
    <property type="match status" value="2"/>
</dbReference>
<dbReference type="GeneID" id="91087346"/>
<gene>
    <name evidence="14" type="ORF">L203_103135</name>
</gene>
<feature type="region of interest" description="Disordered" evidence="10">
    <location>
        <begin position="636"/>
        <end position="705"/>
    </location>
</feature>
<feature type="region of interest" description="Disordered" evidence="10">
    <location>
        <begin position="727"/>
        <end position="813"/>
    </location>
</feature>
<dbReference type="CDD" id="cd04369">
    <property type="entry name" value="Bromodomain"/>
    <property type="match status" value="1"/>
</dbReference>
<evidence type="ECO:0000259" key="11">
    <source>
        <dbReference type="PROSITE" id="PS50014"/>
    </source>
</evidence>
<dbReference type="GO" id="GO:0008270">
    <property type="term" value="F:zinc ion binding"/>
    <property type="evidence" value="ECO:0007669"/>
    <property type="project" value="UniProtKB-KW"/>
</dbReference>
<dbReference type="Gene3D" id="2.30.30.140">
    <property type="match status" value="1"/>
</dbReference>
<evidence type="ECO:0000256" key="3">
    <source>
        <dbReference type="ARBA" id="ARBA00022737"/>
    </source>
</evidence>
<keyword evidence="5" id="KW-0862">Zinc</keyword>
<dbReference type="SUPFAM" id="SSF57903">
    <property type="entry name" value="FYVE/PHD zinc finger"/>
    <property type="match status" value="2"/>
</dbReference>
<keyword evidence="15" id="KW-1185">Reference proteome</keyword>
<organism evidence="14 15">
    <name type="scientific">Cryptococcus depauperatus CBS 7841</name>
    <dbReference type="NCBI Taxonomy" id="1295531"/>
    <lineage>
        <taxon>Eukaryota</taxon>
        <taxon>Fungi</taxon>
        <taxon>Dikarya</taxon>
        <taxon>Basidiomycota</taxon>
        <taxon>Agaricomycotina</taxon>
        <taxon>Tremellomycetes</taxon>
        <taxon>Tremellales</taxon>
        <taxon>Cryptococcaceae</taxon>
        <taxon>Cryptococcus</taxon>
    </lineage>
</organism>
<feature type="compositionally biased region" description="Acidic residues" evidence="10">
    <location>
        <begin position="916"/>
        <end position="925"/>
    </location>
</feature>
<evidence type="ECO:0000256" key="10">
    <source>
        <dbReference type="SAM" id="MobiDB-lite"/>
    </source>
</evidence>
<dbReference type="InterPro" id="IPR036427">
    <property type="entry name" value="Bromodomain-like_sf"/>
</dbReference>
<dbReference type="GO" id="GO:0006325">
    <property type="term" value="P:chromatin organization"/>
    <property type="evidence" value="ECO:0007669"/>
    <property type="project" value="UniProtKB-ARBA"/>
</dbReference>
<dbReference type="GO" id="GO:0005634">
    <property type="term" value="C:nucleus"/>
    <property type="evidence" value="ECO:0007669"/>
    <property type="project" value="UniProtKB-SubCell"/>
</dbReference>
<feature type="compositionally biased region" description="Basic and acidic residues" evidence="10">
    <location>
        <begin position="926"/>
        <end position="952"/>
    </location>
</feature>
<comment type="subcellular location">
    <subcellularLocation>
        <location evidence="1">Nucleus</location>
    </subcellularLocation>
</comment>
<dbReference type="GO" id="GO:0006357">
    <property type="term" value="P:regulation of transcription by RNA polymerase II"/>
    <property type="evidence" value="ECO:0007669"/>
    <property type="project" value="TreeGrafter"/>
</dbReference>
<evidence type="ECO:0000259" key="13">
    <source>
        <dbReference type="PROSITE" id="PS51805"/>
    </source>
</evidence>
<dbReference type="KEGG" id="cdep:91087346"/>
<dbReference type="InterPro" id="IPR034732">
    <property type="entry name" value="EPHD"/>
</dbReference>
<evidence type="ECO:0000256" key="8">
    <source>
        <dbReference type="PROSITE-ProRule" id="PRU00035"/>
    </source>
</evidence>
<dbReference type="Pfam" id="PF00439">
    <property type="entry name" value="Bromodomain"/>
    <property type="match status" value="1"/>
</dbReference>
<dbReference type="InterPro" id="IPR050701">
    <property type="entry name" value="Histone_Mod_Regulator"/>
</dbReference>
<dbReference type="CDD" id="cd15492">
    <property type="entry name" value="PHD_BRPF_JADE_like"/>
    <property type="match status" value="1"/>
</dbReference>
<evidence type="ECO:0000256" key="1">
    <source>
        <dbReference type="ARBA" id="ARBA00004123"/>
    </source>
</evidence>
<dbReference type="Gene3D" id="1.20.920.10">
    <property type="entry name" value="Bromodomain-like"/>
    <property type="match status" value="1"/>
</dbReference>
<dbReference type="PRINTS" id="PR00503">
    <property type="entry name" value="BROMODOMAIN"/>
</dbReference>
<keyword evidence="7" id="KW-0539">Nucleus</keyword>
<keyword evidence="2" id="KW-0479">Metal-binding</keyword>
<feature type="compositionally biased region" description="Basic and acidic residues" evidence="10">
    <location>
        <begin position="666"/>
        <end position="686"/>
    </location>
</feature>
<evidence type="ECO:0008006" key="16">
    <source>
        <dbReference type="Google" id="ProtNLM"/>
    </source>
</evidence>
<evidence type="ECO:0000313" key="14">
    <source>
        <dbReference type="EMBL" id="WVN87938.1"/>
    </source>
</evidence>
<dbReference type="PANTHER" id="PTHR13793">
    <property type="entry name" value="PHD FINGER PROTEINS"/>
    <property type="match status" value="1"/>
</dbReference>
<dbReference type="Pfam" id="PF13832">
    <property type="entry name" value="zf-HC5HC2H_2"/>
    <property type="match status" value="1"/>
</dbReference>
<dbReference type="InterPro" id="IPR011011">
    <property type="entry name" value="Znf_FYVE_PHD"/>
</dbReference>
<dbReference type="SMART" id="SM00297">
    <property type="entry name" value="BROMO"/>
    <property type="match status" value="1"/>
</dbReference>
<feature type="compositionally biased region" description="Polar residues" evidence="10">
    <location>
        <begin position="981"/>
        <end position="1002"/>
    </location>
</feature>
<dbReference type="Pfam" id="PF13831">
    <property type="entry name" value="PHD_2"/>
    <property type="match status" value="1"/>
</dbReference>
<dbReference type="FunFam" id="3.30.40.10:FF:000007">
    <property type="entry name" value="Bromodomain containing 1, isoform CRA_b"/>
    <property type="match status" value="1"/>
</dbReference>
<feature type="region of interest" description="Disordered" evidence="10">
    <location>
        <begin position="854"/>
        <end position="1058"/>
    </location>
</feature>
<reference evidence="14" key="1">
    <citation type="submission" date="2016-06" db="EMBL/GenBank/DDBJ databases">
        <authorList>
            <person name="Cuomo C."/>
            <person name="Litvintseva A."/>
            <person name="Heitman J."/>
            <person name="Chen Y."/>
            <person name="Sun S."/>
            <person name="Springer D."/>
            <person name="Dromer F."/>
            <person name="Young S."/>
            <person name="Zeng Q."/>
            <person name="Chapman S."/>
            <person name="Gujja S."/>
            <person name="Saif S."/>
            <person name="Birren B."/>
        </authorList>
    </citation>
    <scope>NUCLEOTIDE SEQUENCE</scope>
    <source>
        <strain evidence="14">CBS 7841</strain>
    </source>
</reference>
<protein>
    <recommendedName>
        <fullName evidence="16">NuA3 HAT complex component NTO1</fullName>
    </recommendedName>
</protein>
<dbReference type="InterPro" id="IPR013083">
    <property type="entry name" value="Znf_RING/FYVE/PHD"/>
</dbReference>
<dbReference type="PROSITE" id="PS51805">
    <property type="entry name" value="EPHD"/>
    <property type="match status" value="1"/>
</dbReference>
<feature type="compositionally biased region" description="Polar residues" evidence="10">
    <location>
        <begin position="866"/>
        <end position="899"/>
    </location>
</feature>
<feature type="compositionally biased region" description="Basic and acidic residues" evidence="10">
    <location>
        <begin position="903"/>
        <end position="912"/>
    </location>
</feature>
<reference evidence="14" key="3">
    <citation type="submission" date="2024-01" db="EMBL/GenBank/DDBJ databases">
        <authorList>
            <person name="Coelho M.A."/>
            <person name="David-Palma M."/>
            <person name="Shea T."/>
            <person name="Sun S."/>
            <person name="Cuomo C.A."/>
            <person name="Heitman J."/>
        </authorList>
    </citation>
    <scope>NUCLEOTIDE SEQUENCE</scope>
    <source>
        <strain evidence="14">CBS 7841</strain>
    </source>
</reference>
<feature type="compositionally biased region" description="Polar residues" evidence="10">
    <location>
        <begin position="954"/>
        <end position="965"/>
    </location>
</feature>
<evidence type="ECO:0000256" key="7">
    <source>
        <dbReference type="ARBA" id="ARBA00023242"/>
    </source>
</evidence>
<evidence type="ECO:0000313" key="15">
    <source>
        <dbReference type="Proteomes" id="UP000094043"/>
    </source>
</evidence>
<dbReference type="InterPro" id="IPR000313">
    <property type="entry name" value="PWWP_dom"/>
</dbReference>
<dbReference type="SMART" id="SM00249">
    <property type="entry name" value="PHD"/>
    <property type="match status" value="2"/>
</dbReference>
<proteinExistence type="predicted"/>
<dbReference type="InterPro" id="IPR019787">
    <property type="entry name" value="Znf_PHD-finger"/>
</dbReference>
<dbReference type="AlphaFoldDB" id="A0AAJ8JT47"/>
<dbReference type="SMART" id="SM00293">
    <property type="entry name" value="PWWP"/>
    <property type="match status" value="1"/>
</dbReference>
<name>A0AAJ8JT47_9TREE</name>
<dbReference type="InterPro" id="IPR001965">
    <property type="entry name" value="Znf_PHD"/>
</dbReference>
<dbReference type="InterPro" id="IPR019786">
    <property type="entry name" value="Zinc_finger_PHD-type_CS"/>
</dbReference>
<evidence type="ECO:0000256" key="9">
    <source>
        <dbReference type="PROSITE-ProRule" id="PRU00146"/>
    </source>
</evidence>
<feature type="compositionally biased region" description="Polar residues" evidence="10">
    <location>
        <begin position="776"/>
        <end position="791"/>
    </location>
</feature>
<evidence type="ECO:0000256" key="4">
    <source>
        <dbReference type="ARBA" id="ARBA00022771"/>
    </source>
</evidence>
<keyword evidence="6 8" id="KW-0103">Bromodomain</keyword>
<feature type="compositionally biased region" description="Basic and acidic residues" evidence="10">
    <location>
        <begin position="752"/>
        <end position="775"/>
    </location>
</feature>
<sequence>MPLESNADKAYMNGLPKVSFRVLTEDSAWLQPAGVQSEQSRSYGYNDFSDFEKPEHYIRYIEPIESELSVQVEYDMDEQDQAWLDIYNAERTKEQCGPISYEAFEIVMDKLEKEWFNLSKRIPQPQQHLPAEDSKCAICDDGEGENSNAIVFCDGCNLAVHQDCYGVPYIPEGQWLCRKCTVSPDKPVSCIFCPNEGGAFKQTSTSHWAHLLCAIWIPETSLGNAIYMEPVEGVEHIPKNRWKLVCSLCKEKGGACIQCDNRNCFTAFHVTCARQLGLLQTMKSLTTDGVLRAFCHKHLPVEERIEDESDEYFEEVENWYTSPAPNFLKSMSKPQSRLFKASSKAHTSRKMQPMAAPLPVTKKSAQAHSKSFRPGPPIVPKIIVDKVLEYIGKIQLRKKNAAVERICRYWSLKREARRGAPLLKRLHLEPWTASNSGKIQSAAEKAQKLKFLQMLRNDLEKVRMLAELVRKREKEKLRQVQVINDIVTNFIFPLSQKLRVILERIFALDRRELFLNPVTETEAPHYFDIIKEPMCWLYIDEKLEKNVYIDVAEFKRDVHLVIGNAMLYNAKDTPFHRAAARLKTSVEPLLAELNDNIVSYEKTEPESTRNDWPVGDLEPALHLLLTFFHSTPVPSLPNEPQDMLSSLFANELPPPKSPTPTPPPKSEQRKRETAEERRKRLEEREAAAMARGPTRTTRASEAKSRAFAEDAGVSFLVETLAPENDVRGSEVGLDEEGRSVRRSMRTSLGGDETFRTKPKRDSVAQSRGDSKRTDETSSTDIQISEQPQEHSLQNKDWLPSTIRPPTRHQPGVIGIETLRLLSDKERRELERSMEIKTKEVNQAEEFKRFNVGWVLPEGSKRRRSSEAGSQASVTSSIVPQSLKTLRTSGASTRAKTSPAPTMESDKLKKTSGDIDVIQEEEGEEENGIRGDSRIDMDSNIESDARRGDKENAESDLSSPPTSPITQMPRKGIRTMRPVEDNANSELKASSSTEANVESSARAQTRKAENAEIESEIPRAVKRIKGQTLSKREMGAKGDKKHPPSPTPNRKSRAKDPYPPRTLVYSFPYFPAEIVNIVDDRDKIPPAVLAQESRAREDAKKAKSRLWLVQFFDNKSSYGWIMETKLDDLGVDEKVDALYLAGKDRYGNGRGFKSKGLRKACRKGYRDAIASMLSNVEGDEQD</sequence>
<evidence type="ECO:0000256" key="2">
    <source>
        <dbReference type="ARBA" id="ARBA00022723"/>
    </source>
</evidence>
<evidence type="ECO:0000256" key="6">
    <source>
        <dbReference type="ARBA" id="ARBA00023117"/>
    </source>
</evidence>
<dbReference type="InterPro" id="IPR019542">
    <property type="entry name" value="Enhancer_polycomb-like_N"/>
</dbReference>
<dbReference type="InterPro" id="IPR001487">
    <property type="entry name" value="Bromodomain"/>
</dbReference>
<keyword evidence="3" id="KW-0677">Repeat</keyword>
<feature type="domain" description="Bromo" evidence="11">
    <location>
        <begin position="514"/>
        <end position="576"/>
    </location>
</feature>
<reference evidence="14" key="2">
    <citation type="journal article" date="2022" name="Elife">
        <title>Obligate sexual reproduction of a homothallic fungus closely related to the Cryptococcus pathogenic species complex.</title>
        <authorList>
            <person name="Passer A.R."/>
            <person name="Clancey S.A."/>
            <person name="Shea T."/>
            <person name="David-Palma M."/>
            <person name="Averette A.F."/>
            <person name="Boekhout T."/>
            <person name="Porcel B.M."/>
            <person name="Nowrousian M."/>
            <person name="Cuomo C.A."/>
            <person name="Sun S."/>
            <person name="Heitman J."/>
            <person name="Coelho M.A."/>
        </authorList>
    </citation>
    <scope>NUCLEOTIDE SEQUENCE</scope>
    <source>
        <strain evidence="14">CBS 7841</strain>
    </source>
</reference>
<dbReference type="PANTHER" id="PTHR13793:SF107">
    <property type="entry name" value="BROMODOMAIN-CONTAINING PROTEIN HOMOLOG"/>
    <property type="match status" value="1"/>
</dbReference>
<feature type="compositionally biased region" description="Basic and acidic residues" evidence="10">
    <location>
        <begin position="1029"/>
        <end position="1041"/>
    </location>
</feature>
<dbReference type="PROSITE" id="PS01359">
    <property type="entry name" value="ZF_PHD_1"/>
    <property type="match status" value="1"/>
</dbReference>
<dbReference type="PROSITE" id="PS50016">
    <property type="entry name" value="ZF_PHD_2"/>
    <property type="match status" value="1"/>
</dbReference>
<dbReference type="PROSITE" id="PS50014">
    <property type="entry name" value="BROMODOMAIN_2"/>
    <property type="match status" value="1"/>
</dbReference>
<accession>A0AAJ8JT47</accession>
<feature type="domain" description="PHD-type" evidence="13">
    <location>
        <begin position="187"/>
        <end position="299"/>
    </location>
</feature>
<dbReference type="EMBL" id="CP143786">
    <property type="protein sequence ID" value="WVN87938.1"/>
    <property type="molecule type" value="Genomic_DNA"/>
</dbReference>